<dbReference type="PANTHER" id="PTHR30537">
    <property type="entry name" value="HTH-TYPE TRANSCRIPTIONAL REGULATOR"/>
    <property type="match status" value="1"/>
</dbReference>
<organism evidence="6 7">
    <name type="scientific">Brucella pseudogrignonensis</name>
    <dbReference type="NCBI Taxonomy" id="419475"/>
    <lineage>
        <taxon>Bacteria</taxon>
        <taxon>Pseudomonadati</taxon>
        <taxon>Pseudomonadota</taxon>
        <taxon>Alphaproteobacteria</taxon>
        <taxon>Hyphomicrobiales</taxon>
        <taxon>Brucellaceae</taxon>
        <taxon>Brucella/Ochrobactrum group</taxon>
        <taxon>Brucella</taxon>
    </lineage>
</organism>
<dbReference type="GO" id="GO:0003700">
    <property type="term" value="F:DNA-binding transcription factor activity"/>
    <property type="evidence" value="ECO:0007669"/>
    <property type="project" value="InterPro"/>
</dbReference>
<evidence type="ECO:0000313" key="6">
    <source>
        <dbReference type="EMBL" id="OYR23558.1"/>
    </source>
</evidence>
<protein>
    <submittedName>
        <fullName evidence="6">LysR substrate binding domain protein</fullName>
    </submittedName>
</protein>
<dbReference type="STRING" id="419475.A8A54_22375"/>
<dbReference type="Gene3D" id="1.10.10.10">
    <property type="entry name" value="Winged helix-like DNA-binding domain superfamily/Winged helix DNA-binding domain"/>
    <property type="match status" value="1"/>
</dbReference>
<evidence type="ECO:0000256" key="3">
    <source>
        <dbReference type="ARBA" id="ARBA00023125"/>
    </source>
</evidence>
<evidence type="ECO:0000256" key="2">
    <source>
        <dbReference type="ARBA" id="ARBA00023015"/>
    </source>
</evidence>
<dbReference type="AlphaFoldDB" id="A0A256G922"/>
<accession>A0A256G922</accession>
<feature type="domain" description="HTH lysR-type" evidence="5">
    <location>
        <begin position="13"/>
        <end position="63"/>
    </location>
</feature>
<keyword evidence="2" id="KW-0805">Transcription regulation</keyword>
<evidence type="ECO:0000259" key="5">
    <source>
        <dbReference type="PROSITE" id="PS50931"/>
    </source>
</evidence>
<dbReference type="PANTHER" id="PTHR30537:SF5">
    <property type="entry name" value="HTH-TYPE TRANSCRIPTIONAL ACTIVATOR TTDR-RELATED"/>
    <property type="match status" value="1"/>
</dbReference>
<dbReference type="InterPro" id="IPR058163">
    <property type="entry name" value="LysR-type_TF_proteobact-type"/>
</dbReference>
<dbReference type="SUPFAM" id="SSF46785">
    <property type="entry name" value="Winged helix' DNA-binding domain"/>
    <property type="match status" value="1"/>
</dbReference>
<dbReference type="FunFam" id="1.10.10.10:FF:000001">
    <property type="entry name" value="LysR family transcriptional regulator"/>
    <property type="match status" value="1"/>
</dbReference>
<evidence type="ECO:0000256" key="4">
    <source>
        <dbReference type="ARBA" id="ARBA00023163"/>
    </source>
</evidence>
<evidence type="ECO:0000256" key="1">
    <source>
        <dbReference type="ARBA" id="ARBA00009437"/>
    </source>
</evidence>
<keyword evidence="7" id="KW-1185">Reference proteome</keyword>
<dbReference type="InterPro" id="IPR036390">
    <property type="entry name" value="WH_DNA-bd_sf"/>
</dbReference>
<dbReference type="CDD" id="cd08422">
    <property type="entry name" value="PBP2_CrgA_like"/>
    <property type="match status" value="1"/>
</dbReference>
<sequence>METMIDHFGDVLAFVRVADTASFTKAAERLGVTRSAVGKSLTRLEEALSTRLVHRTTRSVRLTEEGQLFYEHALRILCEVDDAQAMLSQRNQQPKGRLRVDLPTAFGRLHVLPVLQDYLAEWPELEAEVSFSDDYCDLVGDGIDVAVRIGGPTDSGLIRQVLAPHRLLTCAAPAYLEKRGIPQVLDDLRHHDRIAFSYANLPVSWRYQIAGEERALAVEGRLRLSNTEAIRDAALNGLGLVQLGAFLVGADIAQGRLVAVLENYAREEPPIVAVYPTRRHVSPKVRRFVEALRSAWAAGPPW</sequence>
<dbReference type="Pfam" id="PF00126">
    <property type="entry name" value="HTH_1"/>
    <property type="match status" value="1"/>
</dbReference>
<comment type="similarity">
    <text evidence="1">Belongs to the LysR transcriptional regulatory family.</text>
</comment>
<dbReference type="PROSITE" id="PS50931">
    <property type="entry name" value="HTH_LYSR"/>
    <property type="match status" value="1"/>
</dbReference>
<dbReference type="GO" id="GO:0003677">
    <property type="term" value="F:DNA binding"/>
    <property type="evidence" value="ECO:0007669"/>
    <property type="project" value="UniProtKB-KW"/>
</dbReference>
<dbReference type="Pfam" id="PF03466">
    <property type="entry name" value="LysR_substrate"/>
    <property type="match status" value="1"/>
</dbReference>
<keyword evidence="4" id="KW-0804">Transcription</keyword>
<gene>
    <name evidence="6" type="ORF">CEV34_3562</name>
</gene>
<proteinExistence type="inferred from homology"/>
<dbReference type="InterPro" id="IPR000847">
    <property type="entry name" value="LysR_HTH_N"/>
</dbReference>
<dbReference type="FunFam" id="3.40.190.290:FF:000001">
    <property type="entry name" value="Transcriptional regulator, LysR family"/>
    <property type="match status" value="1"/>
</dbReference>
<reference evidence="6 7" key="1">
    <citation type="submission" date="2017-07" db="EMBL/GenBank/DDBJ databases">
        <title>Phylogenetic study on the rhizospheric bacterium Ochrobactrum sp. A44.</title>
        <authorList>
            <person name="Krzyzanowska D.M."/>
            <person name="Ossowicki A."/>
            <person name="Rajewska M."/>
            <person name="Maciag T."/>
            <person name="Kaczynski Z."/>
            <person name="Czerwicka M."/>
            <person name="Jafra S."/>
        </authorList>
    </citation>
    <scope>NUCLEOTIDE SEQUENCE [LARGE SCALE GENOMIC DNA]</scope>
    <source>
        <strain evidence="6 7">CCUG 30717</strain>
    </source>
</reference>
<evidence type="ECO:0000313" key="7">
    <source>
        <dbReference type="Proteomes" id="UP000216188"/>
    </source>
</evidence>
<dbReference type="Proteomes" id="UP000216188">
    <property type="component" value="Unassembled WGS sequence"/>
</dbReference>
<dbReference type="SUPFAM" id="SSF53850">
    <property type="entry name" value="Periplasmic binding protein-like II"/>
    <property type="match status" value="1"/>
</dbReference>
<dbReference type="InterPro" id="IPR005119">
    <property type="entry name" value="LysR_subst-bd"/>
</dbReference>
<dbReference type="InterPro" id="IPR036388">
    <property type="entry name" value="WH-like_DNA-bd_sf"/>
</dbReference>
<keyword evidence="3" id="KW-0238">DNA-binding</keyword>
<comment type="caution">
    <text evidence="6">The sequence shown here is derived from an EMBL/GenBank/DDBJ whole genome shotgun (WGS) entry which is preliminary data.</text>
</comment>
<dbReference type="EMBL" id="NNRM01000039">
    <property type="protein sequence ID" value="OYR23558.1"/>
    <property type="molecule type" value="Genomic_DNA"/>
</dbReference>
<name>A0A256G922_9HYPH</name>
<dbReference type="Gene3D" id="3.40.190.290">
    <property type="match status" value="1"/>
</dbReference>